<feature type="binding site" evidence="10">
    <location>
        <begin position="96"/>
        <end position="106"/>
    </location>
    <ligand>
        <name>ATP</name>
        <dbReference type="ChEBI" id="CHEBI:30616"/>
    </ligand>
</feature>
<dbReference type="InterPro" id="IPR006204">
    <property type="entry name" value="GHMP_kinase_N_dom"/>
</dbReference>
<dbReference type="GO" id="GO:0005524">
    <property type="term" value="F:ATP binding"/>
    <property type="evidence" value="ECO:0007669"/>
    <property type="project" value="UniProtKB-UniRule"/>
</dbReference>
<evidence type="ECO:0000313" key="13">
    <source>
        <dbReference type="EMBL" id="CUB05850.1"/>
    </source>
</evidence>
<evidence type="ECO:0000256" key="9">
    <source>
        <dbReference type="ARBA" id="ARBA00032554"/>
    </source>
</evidence>
<keyword evidence="6 10" id="KW-0418">Kinase</keyword>
<evidence type="ECO:0000256" key="10">
    <source>
        <dbReference type="HAMAP-Rule" id="MF_00061"/>
    </source>
</evidence>
<dbReference type="NCBIfam" id="TIGR00154">
    <property type="entry name" value="ispE"/>
    <property type="match status" value="1"/>
</dbReference>
<evidence type="ECO:0000256" key="6">
    <source>
        <dbReference type="ARBA" id="ARBA00022777"/>
    </source>
</evidence>
<comment type="function">
    <text evidence="10">Catalyzes the phosphorylation of the position 2 hydroxy group of 4-diphosphocytidyl-2C-methyl-D-erythritol.</text>
</comment>
<feature type="domain" description="GHMP kinase N-terminal" evidence="11">
    <location>
        <begin position="69"/>
        <end position="145"/>
    </location>
</feature>
<dbReference type="GO" id="GO:0019288">
    <property type="term" value="P:isopentenyl diphosphate biosynthetic process, methylerythritol 4-phosphate pathway"/>
    <property type="evidence" value="ECO:0007669"/>
    <property type="project" value="UniProtKB-UniRule"/>
</dbReference>
<dbReference type="EC" id="2.7.1.148" evidence="2 10"/>
<comment type="catalytic activity">
    <reaction evidence="10">
        <text>4-CDP-2-C-methyl-D-erythritol + ATP = 4-CDP-2-C-methyl-D-erythritol 2-phosphate + ADP + H(+)</text>
        <dbReference type="Rhea" id="RHEA:18437"/>
        <dbReference type="ChEBI" id="CHEBI:15378"/>
        <dbReference type="ChEBI" id="CHEBI:30616"/>
        <dbReference type="ChEBI" id="CHEBI:57823"/>
        <dbReference type="ChEBI" id="CHEBI:57919"/>
        <dbReference type="ChEBI" id="CHEBI:456216"/>
        <dbReference type="EC" id="2.7.1.148"/>
    </reaction>
</comment>
<evidence type="ECO:0000256" key="8">
    <source>
        <dbReference type="ARBA" id="ARBA00023229"/>
    </source>
</evidence>
<reference evidence="14" key="1">
    <citation type="submission" date="2015-08" db="EMBL/GenBank/DDBJ databases">
        <authorList>
            <person name="Babu N.S."/>
            <person name="Beckwith C.J."/>
            <person name="Beseler K.G."/>
            <person name="Brison A."/>
            <person name="Carone J.V."/>
            <person name="Caskin T.P."/>
            <person name="Diamond M."/>
            <person name="Durham M.E."/>
            <person name="Foxe J.M."/>
            <person name="Go M."/>
            <person name="Henderson B.A."/>
            <person name="Jones I.B."/>
            <person name="McGettigan J.A."/>
            <person name="Micheletti S.J."/>
            <person name="Nasrallah M.E."/>
            <person name="Ortiz D."/>
            <person name="Piller C.R."/>
            <person name="Privatt S.R."/>
            <person name="Schneider S.L."/>
            <person name="Sharp S."/>
            <person name="Smith T.C."/>
            <person name="Stanton J.D."/>
            <person name="Ullery H.E."/>
            <person name="Wilson R.J."/>
            <person name="Serrano M.G."/>
            <person name="Buck G."/>
            <person name="Lee V."/>
            <person name="Wang Y."/>
            <person name="Carvalho R."/>
            <person name="Voegtly L."/>
            <person name="Shi R."/>
            <person name="Duckworth R."/>
            <person name="Johnson A."/>
            <person name="Loviza R."/>
            <person name="Walstead R."/>
            <person name="Shah Z."/>
            <person name="Kiflezghi M."/>
            <person name="Wade K."/>
            <person name="Ball S.L."/>
            <person name="Bradley K.W."/>
            <person name="Asai D.J."/>
            <person name="Bowman C.A."/>
            <person name="Russell D.A."/>
            <person name="Pope W.H."/>
            <person name="Jacobs-Sera D."/>
            <person name="Hendrix R.W."/>
            <person name="Hatfull G.F."/>
        </authorList>
    </citation>
    <scope>NUCLEOTIDE SEQUENCE [LARGE SCALE GENOMIC DNA]</scope>
    <source>
        <strain evidence="14">JCM 19170</strain>
    </source>
</reference>
<dbReference type="OrthoDB" id="9809438at2"/>
<evidence type="ECO:0000313" key="14">
    <source>
        <dbReference type="Proteomes" id="UP000182108"/>
    </source>
</evidence>
<dbReference type="RefSeq" id="WP_055422888.1">
    <property type="nucleotide sequence ID" value="NZ_CYHH01000002.1"/>
</dbReference>
<dbReference type="PANTHER" id="PTHR43527:SF2">
    <property type="entry name" value="4-DIPHOSPHOCYTIDYL-2-C-METHYL-D-ERYTHRITOL KINASE, CHLOROPLASTIC"/>
    <property type="match status" value="1"/>
</dbReference>
<keyword evidence="5 10" id="KW-0547">Nucleotide-binding</keyword>
<evidence type="ECO:0000259" key="11">
    <source>
        <dbReference type="Pfam" id="PF00288"/>
    </source>
</evidence>
<dbReference type="SUPFAM" id="SSF54211">
    <property type="entry name" value="Ribosomal protein S5 domain 2-like"/>
    <property type="match status" value="1"/>
</dbReference>
<keyword evidence="7 10" id="KW-0067">ATP-binding</keyword>
<dbReference type="InterPro" id="IPR014721">
    <property type="entry name" value="Ribsml_uS5_D2-typ_fold_subgr"/>
</dbReference>
<dbReference type="Pfam" id="PF00288">
    <property type="entry name" value="GHMP_kinases_N"/>
    <property type="match status" value="1"/>
</dbReference>
<dbReference type="InterPro" id="IPR004424">
    <property type="entry name" value="IspE"/>
</dbReference>
<evidence type="ECO:0000256" key="4">
    <source>
        <dbReference type="ARBA" id="ARBA00022679"/>
    </source>
</evidence>
<feature type="active site" evidence="10">
    <location>
        <position position="13"/>
    </location>
</feature>
<evidence type="ECO:0000256" key="3">
    <source>
        <dbReference type="ARBA" id="ARBA00017473"/>
    </source>
</evidence>
<dbReference type="Proteomes" id="UP000182108">
    <property type="component" value="Unassembled WGS sequence"/>
</dbReference>
<comment type="similarity">
    <text evidence="1 10">Belongs to the GHMP kinase family. IspE subfamily.</text>
</comment>
<evidence type="ECO:0000256" key="5">
    <source>
        <dbReference type="ARBA" id="ARBA00022741"/>
    </source>
</evidence>
<dbReference type="SUPFAM" id="SSF55060">
    <property type="entry name" value="GHMP Kinase, C-terminal domain"/>
    <property type="match status" value="1"/>
</dbReference>
<feature type="domain" description="GHMP kinase C-terminal" evidence="12">
    <location>
        <begin position="203"/>
        <end position="263"/>
    </location>
</feature>
<protein>
    <recommendedName>
        <fullName evidence="3 10">4-diphosphocytidyl-2-C-methyl-D-erythritol kinase</fullName>
        <shortName evidence="10">CMK</shortName>
        <ecNumber evidence="2 10">2.7.1.148</ecNumber>
    </recommendedName>
    <alternativeName>
        <fullName evidence="9 10">4-(cytidine-5'-diphospho)-2-C-methyl-D-erythritol kinase</fullName>
    </alternativeName>
</protein>
<accession>A0A0K6IRW5</accession>
<dbReference type="GO" id="GO:0016114">
    <property type="term" value="P:terpenoid biosynthetic process"/>
    <property type="evidence" value="ECO:0007669"/>
    <property type="project" value="UniProtKB-UniRule"/>
</dbReference>
<dbReference type="InterPro" id="IPR036554">
    <property type="entry name" value="GHMP_kinase_C_sf"/>
</dbReference>
<dbReference type="InterPro" id="IPR013750">
    <property type="entry name" value="GHMP_kinase_C_dom"/>
</dbReference>
<organism evidence="13 14">
    <name type="scientific">Tepidiphilus thermophilus</name>
    <dbReference type="NCBI Taxonomy" id="876478"/>
    <lineage>
        <taxon>Bacteria</taxon>
        <taxon>Pseudomonadati</taxon>
        <taxon>Pseudomonadota</taxon>
        <taxon>Hydrogenophilia</taxon>
        <taxon>Hydrogenophilales</taxon>
        <taxon>Hydrogenophilaceae</taxon>
        <taxon>Tepidiphilus</taxon>
    </lineage>
</organism>
<proteinExistence type="inferred from homology"/>
<dbReference type="Gene3D" id="3.30.230.10">
    <property type="match status" value="1"/>
</dbReference>
<evidence type="ECO:0000256" key="2">
    <source>
        <dbReference type="ARBA" id="ARBA00012052"/>
    </source>
</evidence>
<dbReference type="Gene3D" id="3.30.70.890">
    <property type="entry name" value="GHMP kinase, C-terminal domain"/>
    <property type="match status" value="1"/>
</dbReference>
<dbReference type="EMBL" id="CYHH01000002">
    <property type="protein sequence ID" value="CUB05850.1"/>
    <property type="molecule type" value="Genomic_DNA"/>
</dbReference>
<dbReference type="GO" id="GO:0050515">
    <property type="term" value="F:4-(cytidine 5'-diphospho)-2-C-methyl-D-erythritol kinase activity"/>
    <property type="evidence" value="ECO:0007669"/>
    <property type="project" value="UniProtKB-UniRule"/>
</dbReference>
<dbReference type="PANTHER" id="PTHR43527">
    <property type="entry name" value="4-DIPHOSPHOCYTIDYL-2-C-METHYL-D-ERYTHRITOL KINASE, CHLOROPLASTIC"/>
    <property type="match status" value="1"/>
</dbReference>
<sequence>MTDWLTGCPAPAKLNTFLHVVGRREDGYHLLQSHFRLIDWSDTLDFARRDDGLIRRTHELPGVPESADLTLRAARLLQERLGTPYGVDLTLHKVLPAGAGLGGGSSDAATTLIALNRLWNGGLSRAQLMELGLQLGADVPFFLFGEDAFVEGIGERLTPYPGPERWFVVLWPGIHVPTAQVFASPRLTRNTPIGTIASLAATPLRNDLEPVVRALFPEVDAALEWLARHAGMARMSGSGSCVFAEFAEPSEAERIAAQVPSGWQAKVARTLHRHPLHDWL</sequence>
<dbReference type="InterPro" id="IPR020568">
    <property type="entry name" value="Ribosomal_Su5_D2-typ_SF"/>
</dbReference>
<evidence type="ECO:0000256" key="1">
    <source>
        <dbReference type="ARBA" id="ARBA00009684"/>
    </source>
</evidence>
<dbReference type="HAMAP" id="MF_00061">
    <property type="entry name" value="IspE"/>
    <property type="match status" value="1"/>
</dbReference>
<dbReference type="Pfam" id="PF08544">
    <property type="entry name" value="GHMP_kinases_C"/>
    <property type="match status" value="1"/>
</dbReference>
<keyword evidence="8 10" id="KW-0414">Isoprene biosynthesis</keyword>
<comment type="pathway">
    <text evidence="10">Isoprenoid biosynthesis; isopentenyl diphosphate biosynthesis via DXP pathway; isopentenyl diphosphate from 1-deoxy-D-xylulose 5-phosphate: step 3/6.</text>
</comment>
<dbReference type="AlphaFoldDB" id="A0A0K6IRW5"/>
<dbReference type="PIRSF" id="PIRSF010376">
    <property type="entry name" value="IspE"/>
    <property type="match status" value="1"/>
</dbReference>
<feature type="active site" evidence="10">
    <location>
        <position position="138"/>
    </location>
</feature>
<name>A0A0K6IRW5_9PROT</name>
<evidence type="ECO:0000259" key="12">
    <source>
        <dbReference type="Pfam" id="PF08544"/>
    </source>
</evidence>
<dbReference type="UniPathway" id="UPA00056">
    <property type="reaction ID" value="UER00094"/>
</dbReference>
<gene>
    <name evidence="10" type="primary">ispE</name>
    <name evidence="13" type="ORF">Ga0061068_102171</name>
</gene>
<keyword evidence="14" id="KW-1185">Reference proteome</keyword>
<keyword evidence="4 10" id="KW-0808">Transferase</keyword>
<evidence type="ECO:0000256" key="7">
    <source>
        <dbReference type="ARBA" id="ARBA00022840"/>
    </source>
</evidence>